<dbReference type="InterPro" id="IPR000719">
    <property type="entry name" value="Prot_kinase_dom"/>
</dbReference>
<dbReference type="InterPro" id="IPR008271">
    <property type="entry name" value="Ser/Thr_kinase_AS"/>
</dbReference>
<dbReference type="AlphaFoldDB" id="A0A3B4XFA8"/>
<name>A0A3B4XFA8_SERLL</name>
<keyword evidence="2" id="KW-0808">Transferase</keyword>
<dbReference type="PROSITE" id="PS00107">
    <property type="entry name" value="PROTEIN_KINASE_ATP"/>
    <property type="match status" value="1"/>
</dbReference>
<evidence type="ECO:0000256" key="8">
    <source>
        <dbReference type="SAM" id="MobiDB-lite"/>
    </source>
</evidence>
<dbReference type="GO" id="GO:0046332">
    <property type="term" value="F:SMAD binding"/>
    <property type="evidence" value="ECO:0007669"/>
    <property type="project" value="TreeGrafter"/>
</dbReference>
<feature type="domain" description="Protein kinase" evidence="9">
    <location>
        <begin position="8"/>
        <end position="298"/>
    </location>
</feature>
<evidence type="ECO:0000256" key="3">
    <source>
        <dbReference type="ARBA" id="ARBA00022741"/>
    </source>
</evidence>
<dbReference type="GO" id="GO:0004674">
    <property type="term" value="F:protein serine/threonine kinase activity"/>
    <property type="evidence" value="ECO:0007669"/>
    <property type="project" value="UniProtKB-KW"/>
</dbReference>
<keyword evidence="1 7" id="KW-0723">Serine/threonine-protein kinase</keyword>
<protein>
    <recommendedName>
        <fullName evidence="9">Protein kinase domain-containing protein</fullName>
    </recommendedName>
</protein>
<comment type="similarity">
    <text evidence="7">Belongs to the protein kinase superfamily.</text>
</comment>
<dbReference type="PANTHER" id="PTHR24058:SF53">
    <property type="entry name" value="HOMEODOMAIN-INTERACTING PROTEIN KINASE 2"/>
    <property type="match status" value="1"/>
</dbReference>
<dbReference type="GO" id="GO:0007224">
    <property type="term" value="P:smoothened signaling pathway"/>
    <property type="evidence" value="ECO:0007669"/>
    <property type="project" value="TreeGrafter"/>
</dbReference>
<dbReference type="GO" id="GO:0003714">
    <property type="term" value="F:transcription corepressor activity"/>
    <property type="evidence" value="ECO:0007669"/>
    <property type="project" value="TreeGrafter"/>
</dbReference>
<dbReference type="GO" id="GO:0003713">
    <property type="term" value="F:transcription coactivator activity"/>
    <property type="evidence" value="ECO:0007669"/>
    <property type="project" value="TreeGrafter"/>
</dbReference>
<dbReference type="GO" id="GO:0004713">
    <property type="term" value="F:protein tyrosine kinase activity"/>
    <property type="evidence" value="ECO:0007669"/>
    <property type="project" value="TreeGrafter"/>
</dbReference>
<dbReference type="PROSITE" id="PS50011">
    <property type="entry name" value="PROTEIN_KINASE_DOM"/>
    <property type="match status" value="1"/>
</dbReference>
<dbReference type="Gene3D" id="1.10.510.10">
    <property type="entry name" value="Transferase(Phosphotransferase) domain 1"/>
    <property type="match status" value="1"/>
</dbReference>
<dbReference type="GO" id="GO:0005737">
    <property type="term" value="C:cytoplasm"/>
    <property type="evidence" value="ECO:0007669"/>
    <property type="project" value="TreeGrafter"/>
</dbReference>
<evidence type="ECO:0000256" key="5">
    <source>
        <dbReference type="ARBA" id="ARBA00022840"/>
    </source>
</evidence>
<evidence type="ECO:0000313" key="11">
    <source>
        <dbReference type="Proteomes" id="UP000261360"/>
    </source>
</evidence>
<dbReference type="SMART" id="SM00220">
    <property type="entry name" value="S_TKc"/>
    <property type="match status" value="1"/>
</dbReference>
<dbReference type="Gene3D" id="3.30.200.20">
    <property type="entry name" value="Phosphorylase Kinase, domain 1"/>
    <property type="match status" value="1"/>
</dbReference>
<evidence type="ECO:0000256" key="1">
    <source>
        <dbReference type="ARBA" id="ARBA00022527"/>
    </source>
</evidence>
<dbReference type="InterPro" id="IPR050494">
    <property type="entry name" value="Ser_Thr_dual-spec_kinase"/>
</dbReference>
<accession>A0A3B4XFA8</accession>
<evidence type="ECO:0000259" key="9">
    <source>
        <dbReference type="PROSITE" id="PS50011"/>
    </source>
</evidence>
<evidence type="ECO:0000256" key="4">
    <source>
        <dbReference type="ARBA" id="ARBA00022777"/>
    </source>
</evidence>
<dbReference type="GO" id="GO:0016605">
    <property type="term" value="C:PML body"/>
    <property type="evidence" value="ECO:0007669"/>
    <property type="project" value="TreeGrafter"/>
</dbReference>
<dbReference type="GO" id="GO:0005524">
    <property type="term" value="F:ATP binding"/>
    <property type="evidence" value="ECO:0007669"/>
    <property type="project" value="UniProtKB-UniRule"/>
</dbReference>
<keyword evidence="5 6" id="KW-0067">ATP-binding</keyword>
<dbReference type="GO" id="GO:0042771">
    <property type="term" value="P:intrinsic apoptotic signaling pathway in response to DNA damage by p53 class mediator"/>
    <property type="evidence" value="ECO:0007669"/>
    <property type="project" value="TreeGrafter"/>
</dbReference>
<evidence type="ECO:0000313" key="10">
    <source>
        <dbReference type="Ensembl" id="ENSSLDP00000014575.1"/>
    </source>
</evidence>
<dbReference type="InterPro" id="IPR017441">
    <property type="entry name" value="Protein_kinase_ATP_BS"/>
</dbReference>
<proteinExistence type="inferred from homology"/>
<evidence type="ECO:0000256" key="7">
    <source>
        <dbReference type="RuleBase" id="RU000304"/>
    </source>
</evidence>
<dbReference type="GeneTree" id="ENSGT00940000155356"/>
<feature type="region of interest" description="Disordered" evidence="8">
    <location>
        <begin position="386"/>
        <end position="418"/>
    </location>
</feature>
<keyword evidence="4" id="KW-0418">Kinase</keyword>
<dbReference type="Proteomes" id="UP000261360">
    <property type="component" value="Unplaced"/>
</dbReference>
<dbReference type="PROSITE" id="PS00108">
    <property type="entry name" value="PROTEIN_KINASE_ST"/>
    <property type="match status" value="1"/>
</dbReference>
<dbReference type="Ensembl" id="ENSSLDT00000015137.1">
    <property type="protein sequence ID" value="ENSSLDP00000014575.1"/>
    <property type="gene ID" value="ENSSLDG00000011654.1"/>
</dbReference>
<dbReference type="GO" id="GO:0045944">
    <property type="term" value="P:positive regulation of transcription by RNA polymerase II"/>
    <property type="evidence" value="ECO:0007669"/>
    <property type="project" value="TreeGrafter"/>
</dbReference>
<dbReference type="STRING" id="1841481.ENSSLDP00000014575"/>
<organism evidence="10 11">
    <name type="scientific">Seriola lalandi dorsalis</name>
    <dbReference type="NCBI Taxonomy" id="1841481"/>
    <lineage>
        <taxon>Eukaryota</taxon>
        <taxon>Metazoa</taxon>
        <taxon>Chordata</taxon>
        <taxon>Craniata</taxon>
        <taxon>Vertebrata</taxon>
        <taxon>Euteleostomi</taxon>
        <taxon>Actinopterygii</taxon>
        <taxon>Neopterygii</taxon>
        <taxon>Teleostei</taxon>
        <taxon>Neoteleostei</taxon>
        <taxon>Acanthomorphata</taxon>
        <taxon>Carangaria</taxon>
        <taxon>Carangiformes</taxon>
        <taxon>Carangidae</taxon>
        <taxon>Seriola</taxon>
    </lineage>
</organism>
<dbReference type="Pfam" id="PF00069">
    <property type="entry name" value="Pkinase"/>
    <property type="match status" value="1"/>
</dbReference>
<dbReference type="SUPFAM" id="SSF56112">
    <property type="entry name" value="Protein kinase-like (PK-like)"/>
    <property type="match status" value="1"/>
</dbReference>
<feature type="binding site" evidence="6">
    <location>
        <position position="37"/>
    </location>
    <ligand>
        <name>ATP</name>
        <dbReference type="ChEBI" id="CHEBI:30616"/>
    </ligand>
</feature>
<reference evidence="10" key="2">
    <citation type="submission" date="2025-09" db="UniProtKB">
        <authorList>
            <consortium name="Ensembl"/>
        </authorList>
    </citation>
    <scope>IDENTIFICATION</scope>
</reference>
<dbReference type="PANTHER" id="PTHR24058">
    <property type="entry name" value="DUAL SPECIFICITY PROTEIN KINASE"/>
    <property type="match status" value="1"/>
</dbReference>
<feature type="region of interest" description="Disordered" evidence="8">
    <location>
        <begin position="350"/>
        <end position="374"/>
    </location>
</feature>
<evidence type="ECO:0000256" key="2">
    <source>
        <dbReference type="ARBA" id="ARBA00022679"/>
    </source>
</evidence>
<dbReference type="InterPro" id="IPR011009">
    <property type="entry name" value="Kinase-like_dom_sf"/>
</dbReference>
<evidence type="ECO:0000256" key="6">
    <source>
        <dbReference type="PROSITE-ProRule" id="PRU10141"/>
    </source>
</evidence>
<keyword evidence="3 6" id="KW-0547">Nucleotide-binding</keyword>
<reference evidence="10" key="1">
    <citation type="submission" date="2025-08" db="UniProtKB">
        <authorList>
            <consortium name="Ensembl"/>
        </authorList>
    </citation>
    <scope>IDENTIFICATION</scope>
</reference>
<sequence>MSNNSKLFYVEKYLGHGSYGKVAQCTRLDTNEKIAVKILRSDMSWAGKREAAVLKKIRKLDHDKNNLVKFHESFEYKGHICLTFEMLHLSIYDFMSCRDFKPMHLTEIRVITQQMLVALNALKSIGLSHADIKPDNIMLVNQKHFPFRVKLIDFGLADNVSKLPTGTMIQATGYRAPEVILGLPLDQGVDIWSLACVLGFMYLGRNLYPTRCSYQVMRVIVELQGMPDDDLLDTGIYTSWFFSKNDDSSGRSWRLNTDMKDTTEYEDTLAYLSLLKRMLHVDPRKRITTIKAMGHRFINMKHFPNDANPNPYMSAAFLTIKKSQLKEPSVKFKHFVTSSEVVSFKEESLSSFDDSSSSDEDTASCSNDNNNRPLEKAGLDVATAAETNKKPPGSNEINSPTPVPHVPDGDNANTNKGSVVEVKTMRRFLKRIRQFFSWLMKRNFNEDRNTKQNENVSRQQSF</sequence>
<keyword evidence="11" id="KW-1185">Reference proteome</keyword>